<feature type="compositionally biased region" description="Pro residues" evidence="1">
    <location>
        <begin position="475"/>
        <end position="487"/>
    </location>
</feature>
<dbReference type="Proteomes" id="UP000289738">
    <property type="component" value="Chromosome A07"/>
</dbReference>
<organism evidence="3 4">
    <name type="scientific">Arachis hypogaea</name>
    <name type="common">Peanut</name>
    <dbReference type="NCBI Taxonomy" id="3818"/>
    <lineage>
        <taxon>Eukaryota</taxon>
        <taxon>Viridiplantae</taxon>
        <taxon>Streptophyta</taxon>
        <taxon>Embryophyta</taxon>
        <taxon>Tracheophyta</taxon>
        <taxon>Spermatophyta</taxon>
        <taxon>Magnoliopsida</taxon>
        <taxon>eudicotyledons</taxon>
        <taxon>Gunneridae</taxon>
        <taxon>Pentapetalae</taxon>
        <taxon>rosids</taxon>
        <taxon>fabids</taxon>
        <taxon>Fabales</taxon>
        <taxon>Fabaceae</taxon>
        <taxon>Papilionoideae</taxon>
        <taxon>50 kb inversion clade</taxon>
        <taxon>dalbergioids sensu lato</taxon>
        <taxon>Dalbergieae</taxon>
        <taxon>Pterocarpus clade</taxon>
        <taxon>Arachis</taxon>
    </lineage>
</organism>
<dbReference type="InterPro" id="IPR044824">
    <property type="entry name" value="MAIN-like"/>
</dbReference>
<proteinExistence type="predicted"/>
<dbReference type="Pfam" id="PF10536">
    <property type="entry name" value="PMD"/>
    <property type="match status" value="1"/>
</dbReference>
<feature type="compositionally biased region" description="Polar residues" evidence="1">
    <location>
        <begin position="596"/>
        <end position="614"/>
    </location>
</feature>
<gene>
    <name evidence="3" type="ORF">Ahy_A07g032526</name>
</gene>
<feature type="region of interest" description="Disordered" evidence="1">
    <location>
        <begin position="587"/>
        <end position="719"/>
    </location>
</feature>
<dbReference type="InterPro" id="IPR019557">
    <property type="entry name" value="AminoTfrase-like_pln_mobile"/>
</dbReference>
<feature type="compositionally biased region" description="Basic and acidic residues" evidence="1">
    <location>
        <begin position="635"/>
        <end position="644"/>
    </location>
</feature>
<evidence type="ECO:0000313" key="4">
    <source>
        <dbReference type="Proteomes" id="UP000289738"/>
    </source>
</evidence>
<evidence type="ECO:0000259" key="2">
    <source>
        <dbReference type="Pfam" id="PF10536"/>
    </source>
</evidence>
<dbReference type="EMBL" id="SDMP01000007">
    <property type="protein sequence ID" value="RYR46738.1"/>
    <property type="molecule type" value="Genomic_DNA"/>
</dbReference>
<feature type="domain" description="Aminotransferase-like plant mobile" evidence="2">
    <location>
        <begin position="129"/>
        <end position="376"/>
    </location>
</feature>
<accession>A0A445C767</accession>
<feature type="compositionally biased region" description="Basic and acidic residues" evidence="1">
    <location>
        <begin position="37"/>
        <end position="51"/>
    </location>
</feature>
<feature type="compositionally biased region" description="Low complexity" evidence="1">
    <location>
        <begin position="15"/>
        <end position="36"/>
    </location>
</feature>
<protein>
    <recommendedName>
        <fullName evidence="2">Aminotransferase-like plant mobile domain-containing protein</fullName>
    </recommendedName>
</protein>
<evidence type="ECO:0000256" key="1">
    <source>
        <dbReference type="SAM" id="MobiDB-lite"/>
    </source>
</evidence>
<reference evidence="3 4" key="1">
    <citation type="submission" date="2019-01" db="EMBL/GenBank/DDBJ databases">
        <title>Sequencing of cultivated peanut Arachis hypogaea provides insights into genome evolution and oil improvement.</title>
        <authorList>
            <person name="Chen X."/>
        </authorList>
    </citation>
    <scope>NUCLEOTIDE SEQUENCE [LARGE SCALE GENOMIC DNA]</scope>
    <source>
        <strain evidence="4">cv. Fuhuasheng</strain>
        <tissue evidence="3">Leaves</tissue>
    </source>
</reference>
<feature type="compositionally biased region" description="Acidic residues" evidence="1">
    <location>
        <begin position="645"/>
        <end position="686"/>
    </location>
</feature>
<dbReference type="PANTHER" id="PTHR46033">
    <property type="entry name" value="PROTEIN MAIN-LIKE 2"/>
    <property type="match status" value="1"/>
</dbReference>
<dbReference type="GO" id="GO:0010073">
    <property type="term" value="P:meristem maintenance"/>
    <property type="evidence" value="ECO:0007669"/>
    <property type="project" value="InterPro"/>
</dbReference>
<dbReference type="PANTHER" id="PTHR46033:SF8">
    <property type="entry name" value="PROTEIN MAINTENANCE OF MERISTEMS-LIKE"/>
    <property type="match status" value="1"/>
</dbReference>
<keyword evidence="4" id="KW-1185">Reference proteome</keyword>
<name>A0A445C767_ARAHY</name>
<feature type="region of interest" description="Disordered" evidence="1">
    <location>
        <begin position="471"/>
        <end position="500"/>
    </location>
</feature>
<evidence type="ECO:0000313" key="3">
    <source>
        <dbReference type="EMBL" id="RYR46738.1"/>
    </source>
</evidence>
<feature type="region of interest" description="Disordered" evidence="1">
    <location>
        <begin position="1"/>
        <end position="76"/>
    </location>
</feature>
<dbReference type="AlphaFoldDB" id="A0A445C767"/>
<comment type="caution">
    <text evidence="3">The sequence shown here is derived from an EMBL/GenBank/DDBJ whole genome shotgun (WGS) entry which is preliminary data.</text>
</comment>
<sequence>MHARREEGLARSVAPPLLSVPVPSPSPLVHLGAAVEAESRRERVRESERAANLEPPRPVTSSPSLPSGATGDGLPRNYAAIAGKTLPPSLPPKTAAESSVLASRMLMCDHLHPPDPYNQIVEAQLCETGFYYVSQIGVIKGQSAMINALIERWRPETHTFHFPVGECAVTLEDVAVILGLPTNGLPVTGPTMSSFEALEAECLHQFGIAPSKNECRGSFIKLTWFRGVRDRIVLNDVHMQMYVKCHIMLLFGKVLFADKSGAGVHWKFLPLFRNFGGIIQFSWGSACLAHLYRSLCRATRVDCKEMDGPLTLLVSWAWIRLPFLAPIPGNPRVFPIANRWHNWDRQNYAYRYKTLAHYRRLLDDLEEGQFVWQAYGIGYIDPDVIPLAIRHNSGVPSEVQDLGASHGEVLTGPKNQDWANTHSRWVMQWTNRYSHILSEDLEHLHYPLEIYMHWYREAYGDHLQLLNLVFEENPEGPPPPPPPPAPEPEPELVAVPPPPPPLEPPHQGVEYFAPYVPYTHPSDYYSASVPSHQQFWGGPHFEYGEQPSFSQLLGFMASGSHQSHSGNYIDIPTDHQAHLGGITPARRSLDLGCRGRTSSDNSGARMSVDSSRSNEAAGGIIQSGNPRRIPMTLIHESHRAVHQDEVEDESEDEGDDEDESEDEGDDPDESEDEGGDEDDDPADEDTAPSAGTATSEKGKGYNLRADPPRRSANRYTPSAFNRIAKKCRKLYKDMKWAPRK</sequence>